<organism evidence="2 3">
    <name type="scientific">Phtheirospermum japonicum</name>
    <dbReference type="NCBI Taxonomy" id="374723"/>
    <lineage>
        <taxon>Eukaryota</taxon>
        <taxon>Viridiplantae</taxon>
        <taxon>Streptophyta</taxon>
        <taxon>Embryophyta</taxon>
        <taxon>Tracheophyta</taxon>
        <taxon>Spermatophyta</taxon>
        <taxon>Magnoliopsida</taxon>
        <taxon>eudicotyledons</taxon>
        <taxon>Gunneridae</taxon>
        <taxon>Pentapetalae</taxon>
        <taxon>asterids</taxon>
        <taxon>lamiids</taxon>
        <taxon>Lamiales</taxon>
        <taxon>Orobanchaceae</taxon>
        <taxon>Orobanchaceae incertae sedis</taxon>
        <taxon>Phtheirospermum</taxon>
    </lineage>
</organism>
<reference evidence="2" key="1">
    <citation type="submission" date="2020-07" db="EMBL/GenBank/DDBJ databases">
        <title>Ethylene signaling mediates host invasion by parasitic plants.</title>
        <authorList>
            <person name="Yoshida S."/>
        </authorList>
    </citation>
    <scope>NUCLEOTIDE SEQUENCE</scope>
    <source>
        <strain evidence="2">Okayama</strain>
    </source>
</reference>
<evidence type="ECO:0000256" key="1">
    <source>
        <dbReference type="SAM" id="Phobius"/>
    </source>
</evidence>
<keyword evidence="1" id="KW-0472">Membrane</keyword>
<dbReference type="AlphaFoldDB" id="A0A830CL82"/>
<protein>
    <submittedName>
        <fullName evidence="2">Uncharacterized protein</fullName>
    </submittedName>
</protein>
<proteinExistence type="predicted"/>
<dbReference type="PANTHER" id="PTHR37744:SF1">
    <property type="entry name" value="STAR LIPID TRANSFER-LIKE PROTEIN"/>
    <property type="match status" value="1"/>
</dbReference>
<keyword evidence="1" id="KW-1133">Transmembrane helix</keyword>
<dbReference type="EMBL" id="BMAC01000606">
    <property type="protein sequence ID" value="GFQ00067.1"/>
    <property type="molecule type" value="Genomic_DNA"/>
</dbReference>
<sequence>MVGRREHGQVRVGHLCDQKGPRRRIDLHALQGLLRRFPLRQLSEILSVHGYLWWAAASTAKLGLGVSAIRRGHAGEFTFMPFKAFSVASLFVGVAASTAVDQVGGDRAHVNYILIFLKFSQCPFCIYRCFLFVL</sequence>
<gene>
    <name evidence="2" type="ORF">PHJA_002150700</name>
</gene>
<dbReference type="OrthoDB" id="1690282at2759"/>
<keyword evidence="3" id="KW-1185">Reference proteome</keyword>
<name>A0A830CL82_9LAMI</name>
<dbReference type="Proteomes" id="UP000653305">
    <property type="component" value="Unassembled WGS sequence"/>
</dbReference>
<evidence type="ECO:0000313" key="3">
    <source>
        <dbReference type="Proteomes" id="UP000653305"/>
    </source>
</evidence>
<comment type="caution">
    <text evidence="2">The sequence shown here is derived from an EMBL/GenBank/DDBJ whole genome shotgun (WGS) entry which is preliminary data.</text>
</comment>
<feature type="transmembrane region" description="Helical" evidence="1">
    <location>
        <begin position="81"/>
        <end position="100"/>
    </location>
</feature>
<accession>A0A830CL82</accession>
<dbReference type="PANTHER" id="PTHR37744">
    <property type="entry name" value="STAR LIPID TRANSFER-LIKE PROTEIN"/>
    <property type="match status" value="1"/>
</dbReference>
<keyword evidence="1" id="KW-0812">Transmembrane</keyword>
<feature type="transmembrane region" description="Helical" evidence="1">
    <location>
        <begin position="112"/>
        <end position="133"/>
    </location>
</feature>
<evidence type="ECO:0000313" key="2">
    <source>
        <dbReference type="EMBL" id="GFQ00067.1"/>
    </source>
</evidence>